<evidence type="ECO:0000313" key="3">
    <source>
        <dbReference type="Proteomes" id="UP000005101"/>
    </source>
</evidence>
<feature type="transmembrane region" description="Helical" evidence="1">
    <location>
        <begin position="43"/>
        <end position="67"/>
    </location>
</feature>
<reference evidence="2 3" key="1">
    <citation type="submission" date="2008-12" db="EMBL/GenBank/DDBJ databases">
        <title>Annotation of Bacteroides fragilis strain 3_1_12.</title>
        <authorList>
            <consortium name="The Broad Institute Genome Sequencing Platform"/>
            <person name="Ward D."/>
            <person name="Young S.K."/>
            <person name="Kodira C.D."/>
            <person name="Zeng Q."/>
            <person name="Koehrsen M."/>
            <person name="Alvarado L."/>
            <person name="Berlin A."/>
            <person name="Borenstein D."/>
            <person name="Chen Z."/>
            <person name="Engels R."/>
            <person name="Freedman E."/>
            <person name="Gellesch M."/>
            <person name="Goldberg J."/>
            <person name="Griggs A."/>
            <person name="Gujja S."/>
            <person name="Heiman D."/>
            <person name="Hepburn T."/>
            <person name="Howarth C."/>
            <person name="Jen D."/>
            <person name="Larson L."/>
            <person name="Lewis B."/>
            <person name="Mehta T."/>
            <person name="Park D."/>
            <person name="Pearson M."/>
            <person name="Roberts A."/>
            <person name="Saif S."/>
            <person name="Shea T."/>
            <person name="Shenoy N."/>
            <person name="Sisk P."/>
            <person name="Stolte C."/>
            <person name="Sykes S."/>
            <person name="Walk T."/>
            <person name="White J."/>
            <person name="Yandava C."/>
            <person name="Allen-Vercoe E."/>
            <person name="Strauss J."/>
            <person name="Ambrose C."/>
            <person name="Lander E."/>
            <person name="Nusbaum C."/>
            <person name="Galagan J."/>
            <person name="Birren B."/>
        </authorList>
    </citation>
    <scope>NUCLEOTIDE SEQUENCE [LARGE SCALE GENOMIC DNA]</scope>
    <source>
        <strain evidence="2 3">3_1_12</strain>
    </source>
</reference>
<accession>A0ABN0BMF8</accession>
<name>A0ABN0BMF8_BACFG</name>
<keyword evidence="3" id="KW-1185">Reference proteome</keyword>
<dbReference type="EMBL" id="EQ973214">
    <property type="protein sequence ID" value="EFR54130.1"/>
    <property type="molecule type" value="Genomic_DNA"/>
</dbReference>
<dbReference type="Proteomes" id="UP000005101">
    <property type="component" value="Unassembled WGS sequence"/>
</dbReference>
<evidence type="ECO:0000313" key="2">
    <source>
        <dbReference type="EMBL" id="EFR54130.1"/>
    </source>
</evidence>
<protein>
    <submittedName>
        <fullName evidence="2">Uncharacterized protein</fullName>
    </submittedName>
</protein>
<organism evidence="2 3">
    <name type="scientific">Bacteroides fragilis 3_1_12</name>
    <dbReference type="NCBI Taxonomy" id="457424"/>
    <lineage>
        <taxon>Bacteria</taxon>
        <taxon>Pseudomonadati</taxon>
        <taxon>Bacteroidota</taxon>
        <taxon>Bacteroidia</taxon>
        <taxon>Bacteroidales</taxon>
        <taxon>Bacteroidaceae</taxon>
        <taxon>Bacteroides</taxon>
    </lineage>
</organism>
<keyword evidence="1" id="KW-0472">Membrane</keyword>
<sequence>MVPYFDPVLQVHIHVVSLTTSQEGAYVIDNRSSLNKRLHSKSFVNHIFAFLLAGSTLLLYIATLFSLNQFDTSFFKFGHFKESNYQTDMETLLGIFFTASKQTAKCSSIGRSGNEGDFRGKRVFVVPRWLSVCIQVF</sequence>
<proteinExistence type="predicted"/>
<gene>
    <name evidence="2" type="ORF">BFAG_02826</name>
</gene>
<evidence type="ECO:0000256" key="1">
    <source>
        <dbReference type="SAM" id="Phobius"/>
    </source>
</evidence>
<keyword evidence="1" id="KW-0812">Transmembrane</keyword>
<keyword evidence="1" id="KW-1133">Transmembrane helix</keyword>